<comment type="caution">
    <text evidence="2">The sequence shown here is derived from an EMBL/GenBank/DDBJ whole genome shotgun (WGS) entry which is preliminary data.</text>
</comment>
<gene>
    <name evidence="2" type="ORF">ACFOZ4_23990</name>
</gene>
<evidence type="ECO:0000256" key="1">
    <source>
        <dbReference type="SAM" id="Phobius"/>
    </source>
</evidence>
<feature type="transmembrane region" description="Helical" evidence="1">
    <location>
        <begin position="12"/>
        <end position="33"/>
    </location>
</feature>
<name>A0ABV8LTL9_9ACTN</name>
<keyword evidence="1" id="KW-0472">Membrane</keyword>
<evidence type="ECO:0000313" key="3">
    <source>
        <dbReference type="Proteomes" id="UP001595816"/>
    </source>
</evidence>
<evidence type="ECO:0000313" key="2">
    <source>
        <dbReference type="EMBL" id="MFC4133683.1"/>
    </source>
</evidence>
<keyword evidence="3" id="KW-1185">Reference proteome</keyword>
<keyword evidence="1" id="KW-1133">Transmembrane helix</keyword>
<feature type="transmembrane region" description="Helical" evidence="1">
    <location>
        <begin position="78"/>
        <end position="98"/>
    </location>
</feature>
<dbReference type="Proteomes" id="UP001595816">
    <property type="component" value="Unassembled WGS sequence"/>
</dbReference>
<dbReference type="RefSeq" id="WP_253750606.1">
    <property type="nucleotide sequence ID" value="NZ_JAMZDZ010000001.1"/>
</dbReference>
<proteinExistence type="predicted"/>
<organism evidence="2 3">
    <name type="scientific">Hamadaea flava</name>
    <dbReference type="NCBI Taxonomy" id="1742688"/>
    <lineage>
        <taxon>Bacteria</taxon>
        <taxon>Bacillati</taxon>
        <taxon>Actinomycetota</taxon>
        <taxon>Actinomycetes</taxon>
        <taxon>Micromonosporales</taxon>
        <taxon>Micromonosporaceae</taxon>
        <taxon>Hamadaea</taxon>
    </lineage>
</organism>
<reference evidence="3" key="1">
    <citation type="journal article" date="2019" name="Int. J. Syst. Evol. Microbiol.">
        <title>The Global Catalogue of Microorganisms (GCM) 10K type strain sequencing project: providing services to taxonomists for standard genome sequencing and annotation.</title>
        <authorList>
            <consortium name="The Broad Institute Genomics Platform"/>
            <consortium name="The Broad Institute Genome Sequencing Center for Infectious Disease"/>
            <person name="Wu L."/>
            <person name="Ma J."/>
        </authorList>
    </citation>
    <scope>NUCLEOTIDE SEQUENCE [LARGE SCALE GENOMIC DNA]</scope>
    <source>
        <strain evidence="3">CGMCC 4.7289</strain>
    </source>
</reference>
<accession>A0ABV8LTL9</accession>
<evidence type="ECO:0008006" key="4">
    <source>
        <dbReference type="Google" id="ProtNLM"/>
    </source>
</evidence>
<keyword evidence="1" id="KW-0812">Transmembrane</keyword>
<feature type="transmembrane region" description="Helical" evidence="1">
    <location>
        <begin position="118"/>
        <end position="136"/>
    </location>
</feature>
<sequence length="259" mass="27987">MSMGSPGEPRRVGRLRSLVSVGGVVGLMAAVVVVPFAAIALLLPVTVAVLVASLVVLFRDGRGPAAFVASGRAFEVPARWSVALLPLLWMVLASVQAGRLLRPRLGGEWADQVSPWDTALLATYAVLVGVWLVLALRRRSVALTPEGITRWGPLGRVEIPWAAVAPAQQAVVSHFLARWLHLAVAPGGVRRLGFVPFADELPLQELEVDSRFLADAIEFYVRHPERRAEIGSPSEHRRLFAELAEWYAAARPVAGPLGR</sequence>
<dbReference type="EMBL" id="JBHSAY010000013">
    <property type="protein sequence ID" value="MFC4133683.1"/>
    <property type="molecule type" value="Genomic_DNA"/>
</dbReference>
<protein>
    <recommendedName>
        <fullName evidence="4">DUF4129 domain-containing protein</fullName>
    </recommendedName>
</protein>
<feature type="transmembrane region" description="Helical" evidence="1">
    <location>
        <begin position="39"/>
        <end position="58"/>
    </location>
</feature>